<comment type="caution">
    <text evidence="2">The sequence shown here is derived from an EMBL/GenBank/DDBJ whole genome shotgun (WGS) entry which is preliminary data.</text>
</comment>
<dbReference type="STRING" id="888741.HMPREF9098_2338"/>
<accession>F0F2K3</accession>
<evidence type="ECO:0000313" key="2">
    <source>
        <dbReference type="EMBL" id="EGC16229.1"/>
    </source>
</evidence>
<gene>
    <name evidence="2" type="ORF">HMPREF9098_2338</name>
</gene>
<evidence type="ECO:0000313" key="3">
    <source>
        <dbReference type="Proteomes" id="UP000004088"/>
    </source>
</evidence>
<dbReference type="EMBL" id="AEWV01000044">
    <property type="protein sequence ID" value="EGC16229.1"/>
    <property type="molecule type" value="Genomic_DNA"/>
</dbReference>
<protein>
    <submittedName>
        <fullName evidence="2">Uncharacterized protein</fullName>
    </submittedName>
</protein>
<keyword evidence="3" id="KW-1185">Reference proteome</keyword>
<dbReference type="Proteomes" id="UP000004088">
    <property type="component" value="Unassembled WGS sequence"/>
</dbReference>
<name>F0F2K3_9NEIS</name>
<evidence type="ECO:0000256" key="1">
    <source>
        <dbReference type="SAM" id="MobiDB-lite"/>
    </source>
</evidence>
<feature type="compositionally biased region" description="Polar residues" evidence="1">
    <location>
        <begin position="87"/>
        <end position="96"/>
    </location>
</feature>
<reference evidence="2 3" key="1">
    <citation type="submission" date="2011-01" db="EMBL/GenBank/DDBJ databases">
        <authorList>
            <person name="Muzny D."/>
            <person name="Qin X."/>
            <person name="Deng J."/>
            <person name="Jiang H."/>
            <person name="Liu Y."/>
            <person name="Qu J."/>
            <person name="Song X.-Z."/>
            <person name="Zhang L."/>
            <person name="Thornton R."/>
            <person name="Coyle M."/>
            <person name="Francisco L."/>
            <person name="Jackson L."/>
            <person name="Javaid M."/>
            <person name="Korchina V."/>
            <person name="Kovar C."/>
            <person name="Mata R."/>
            <person name="Mathew T."/>
            <person name="Ngo R."/>
            <person name="Nguyen L."/>
            <person name="Nguyen N."/>
            <person name="Okwuonu G."/>
            <person name="Ongeri F."/>
            <person name="Pham C."/>
            <person name="Simmons D."/>
            <person name="Wilczek-Boney K."/>
            <person name="Hale W."/>
            <person name="Jakkamsetti A."/>
            <person name="Pham P."/>
            <person name="Ruth R."/>
            <person name="San Lucas F."/>
            <person name="Warren J."/>
            <person name="Zhang J."/>
            <person name="Zhao Z."/>
            <person name="Zhou C."/>
            <person name="Zhu D."/>
            <person name="Lee S."/>
            <person name="Bess C."/>
            <person name="Blankenburg K."/>
            <person name="Forbes L."/>
            <person name="Fu Q."/>
            <person name="Gubbala S."/>
            <person name="Hirani K."/>
            <person name="Jayaseelan J.C."/>
            <person name="Lara F."/>
            <person name="Munidasa M."/>
            <person name="Palculict T."/>
            <person name="Patil S."/>
            <person name="Pu L.-L."/>
            <person name="Saada N."/>
            <person name="Tang L."/>
            <person name="Weissenberger G."/>
            <person name="Zhu Y."/>
            <person name="Hemphill L."/>
            <person name="Shang Y."/>
            <person name="Youmans B."/>
            <person name="Ayvaz T."/>
            <person name="Ross M."/>
            <person name="Santibanez J."/>
            <person name="Aqrawi P."/>
            <person name="Gross S."/>
            <person name="Joshi V."/>
            <person name="Fowler G."/>
            <person name="Nazareth L."/>
            <person name="Reid J."/>
            <person name="Worley K."/>
            <person name="Petrosino J."/>
            <person name="Highlander S."/>
            <person name="Gibbs R."/>
        </authorList>
    </citation>
    <scope>NUCLEOTIDE SEQUENCE [LARGE SCALE GENOMIC DNA]</scope>
    <source>
        <strain evidence="2 3">ATCC 33394</strain>
    </source>
</reference>
<proteinExistence type="predicted"/>
<dbReference type="HOGENOM" id="CLU_2000835_0_0_4"/>
<feature type="region of interest" description="Disordered" evidence="1">
    <location>
        <begin position="77"/>
        <end position="124"/>
    </location>
</feature>
<dbReference type="AlphaFoldDB" id="F0F2K3"/>
<sequence>MSDKPIKPPAKAPKPVWQRWWARFKHPRNEQERLWRNTVIALFAAVLVLGVSFCLRDTGADNLPDVQAASWSGGAVPLSEAEAENRAWQTSEQQVGGMTAPAEDPPDDASGTADMASTPASQPD</sequence>
<dbReference type="RefSeq" id="WP_003784567.1">
    <property type="nucleotide sequence ID" value="NZ_GL870929.1"/>
</dbReference>
<organism evidence="2 3">
    <name type="scientific">Kingella denitrificans ATCC 33394</name>
    <dbReference type="NCBI Taxonomy" id="888741"/>
    <lineage>
        <taxon>Bacteria</taxon>
        <taxon>Pseudomonadati</taxon>
        <taxon>Pseudomonadota</taxon>
        <taxon>Betaproteobacteria</taxon>
        <taxon>Neisseriales</taxon>
        <taxon>Neisseriaceae</taxon>
        <taxon>Kingella</taxon>
    </lineage>
</organism>